<dbReference type="GO" id="GO:0005739">
    <property type="term" value="C:mitochondrion"/>
    <property type="evidence" value="ECO:0007669"/>
    <property type="project" value="UniProtKB-SubCell"/>
</dbReference>
<accession>A0A9N9XT41</accession>
<keyword evidence="3" id="KW-0444">Lipid biosynthesis</keyword>
<feature type="compositionally biased region" description="Acidic residues" evidence="15">
    <location>
        <begin position="18"/>
        <end position="28"/>
    </location>
</feature>
<feature type="compositionally biased region" description="Basic and acidic residues" evidence="15">
    <location>
        <begin position="1"/>
        <end position="17"/>
    </location>
</feature>
<proteinExistence type="inferred from homology"/>
<evidence type="ECO:0000256" key="10">
    <source>
        <dbReference type="ARBA" id="ARBA00023160"/>
    </source>
</evidence>
<dbReference type="SMART" id="SM00829">
    <property type="entry name" value="PKS_ER"/>
    <property type="match status" value="1"/>
</dbReference>
<keyword evidence="8" id="KW-0443">Lipid metabolism</keyword>
<evidence type="ECO:0000256" key="1">
    <source>
        <dbReference type="ARBA" id="ARBA00004173"/>
    </source>
</evidence>
<dbReference type="InterPro" id="IPR013149">
    <property type="entry name" value="ADH-like_C"/>
</dbReference>
<dbReference type="SUPFAM" id="SSF50129">
    <property type="entry name" value="GroES-like"/>
    <property type="match status" value="1"/>
</dbReference>
<gene>
    <name evidence="17" type="ORF">PHYEVI_LOCUS10362</name>
</gene>
<dbReference type="Gene3D" id="3.40.50.720">
    <property type="entry name" value="NAD(P)-binding Rossmann-like Domain"/>
    <property type="match status" value="1"/>
</dbReference>
<keyword evidence="4" id="KW-0276">Fatty acid metabolism</keyword>
<dbReference type="InterPro" id="IPR013154">
    <property type="entry name" value="ADH-like_N"/>
</dbReference>
<evidence type="ECO:0000256" key="9">
    <source>
        <dbReference type="ARBA" id="ARBA00023128"/>
    </source>
</evidence>
<dbReference type="PANTHER" id="PTHR43981:SF2">
    <property type="entry name" value="ENOYL-[ACYL-CARRIER-PROTEIN] REDUCTASE, MITOCHONDRIAL"/>
    <property type="match status" value="1"/>
</dbReference>
<feature type="region of interest" description="Disordered" evidence="15">
    <location>
        <begin position="1"/>
        <end position="63"/>
    </location>
</feature>
<dbReference type="InterPro" id="IPR051034">
    <property type="entry name" value="Mito_Enoyl-ACP_Reductase"/>
</dbReference>
<evidence type="ECO:0000256" key="15">
    <source>
        <dbReference type="SAM" id="MobiDB-lite"/>
    </source>
</evidence>
<name>A0A9N9XT41_PHYSR</name>
<feature type="compositionally biased region" description="Basic and acidic residues" evidence="15">
    <location>
        <begin position="42"/>
        <end position="52"/>
    </location>
</feature>
<evidence type="ECO:0000256" key="14">
    <source>
        <dbReference type="ARBA" id="ARBA00048843"/>
    </source>
</evidence>
<evidence type="ECO:0000256" key="3">
    <source>
        <dbReference type="ARBA" id="ARBA00022516"/>
    </source>
</evidence>
<dbReference type="GO" id="GO:0141148">
    <property type="term" value="F:enoyl-[acyl-carrier-protein] reductase (NADPH) activity"/>
    <property type="evidence" value="ECO:0007669"/>
    <property type="project" value="UniProtKB-EC"/>
</dbReference>
<dbReference type="OrthoDB" id="7482721at2759"/>
<dbReference type="Gene3D" id="3.90.180.10">
    <property type="entry name" value="Medium-chain alcohol dehydrogenases, catalytic domain"/>
    <property type="match status" value="1"/>
</dbReference>
<protein>
    <recommendedName>
        <fullName evidence="12">Enoyl-[acyl-carrier-protein] reductase, mitochondrial</fullName>
        <ecNumber evidence="11">1.3.1.104</ecNumber>
    </recommendedName>
    <alternativeName>
        <fullName evidence="13">2-enoyl thioester reductase</fullName>
    </alternativeName>
</protein>
<sequence>MDQGENKLDVDMSHLEISETEVAVEDEAQNTATLRRSGRRKSATEEPPEKKRVLQKPKKLSTNKEHKQIVNYYLDRKIKRTSSCLETIFEMPKGDTYMTMPLKLTYTKTGHPSDVLRIEEYPMPQPEASEVLVEMLAAAVNPVDINIIQGKYPIQFPGIGFEGVGRVSKVGPSVTKFRIGEHVVPTTYAGTWRTHLVLDEANLISLPKEIGVAEAATFFVNPITMYRMLKDYAPLEPGDTVIQNGANSSCGLIAIQLCKAWGLNTVNVVRDRPDVGQLKEYLIRSGATYVFTDKEIAGTDVFKSGKLPKPKLGLNCIGGESANSILRHIDHGGVLVTYGGMSLEPIRVSTSTLVFKTVRLDGFNLFKWFSESGDEDEKARMFGELIDLMVKGAVRAPPHVLVDFNRFSEAVEMTLTKNGMVGKKYILDLRAVTSKM</sequence>
<keyword evidence="6" id="KW-0809">Transit peptide</keyword>
<reference evidence="17" key="1">
    <citation type="submission" date="2022-01" db="EMBL/GenBank/DDBJ databases">
        <authorList>
            <person name="King R."/>
        </authorList>
    </citation>
    <scope>NUCLEOTIDE SEQUENCE</scope>
</reference>
<dbReference type="CDD" id="cd08290">
    <property type="entry name" value="ETR"/>
    <property type="match status" value="1"/>
</dbReference>
<evidence type="ECO:0000256" key="2">
    <source>
        <dbReference type="ARBA" id="ARBA00010371"/>
    </source>
</evidence>
<dbReference type="Proteomes" id="UP001153712">
    <property type="component" value="Chromosome 7"/>
</dbReference>
<organism evidence="17 18">
    <name type="scientific">Phyllotreta striolata</name>
    <name type="common">Striped flea beetle</name>
    <name type="synonym">Crioceris striolata</name>
    <dbReference type="NCBI Taxonomy" id="444603"/>
    <lineage>
        <taxon>Eukaryota</taxon>
        <taxon>Metazoa</taxon>
        <taxon>Ecdysozoa</taxon>
        <taxon>Arthropoda</taxon>
        <taxon>Hexapoda</taxon>
        <taxon>Insecta</taxon>
        <taxon>Pterygota</taxon>
        <taxon>Neoptera</taxon>
        <taxon>Endopterygota</taxon>
        <taxon>Coleoptera</taxon>
        <taxon>Polyphaga</taxon>
        <taxon>Cucujiformia</taxon>
        <taxon>Chrysomeloidea</taxon>
        <taxon>Chrysomelidae</taxon>
        <taxon>Galerucinae</taxon>
        <taxon>Alticini</taxon>
        <taxon>Phyllotreta</taxon>
    </lineage>
</organism>
<evidence type="ECO:0000313" key="18">
    <source>
        <dbReference type="Proteomes" id="UP001153712"/>
    </source>
</evidence>
<keyword evidence="10" id="KW-0275">Fatty acid biosynthesis</keyword>
<dbReference type="Pfam" id="PF08240">
    <property type="entry name" value="ADH_N"/>
    <property type="match status" value="1"/>
</dbReference>
<comment type="catalytic activity">
    <reaction evidence="14">
        <text>a 2,3-saturated acyl-[ACP] + NADP(+) = a (2E)-enoyl-[ACP] + NADPH + H(+)</text>
        <dbReference type="Rhea" id="RHEA:22564"/>
        <dbReference type="Rhea" id="RHEA-COMP:9925"/>
        <dbReference type="Rhea" id="RHEA-COMP:9926"/>
        <dbReference type="ChEBI" id="CHEBI:15378"/>
        <dbReference type="ChEBI" id="CHEBI:57783"/>
        <dbReference type="ChEBI" id="CHEBI:58349"/>
        <dbReference type="ChEBI" id="CHEBI:78784"/>
        <dbReference type="ChEBI" id="CHEBI:78785"/>
        <dbReference type="EC" id="1.3.1.104"/>
    </reaction>
</comment>
<dbReference type="InterPro" id="IPR020843">
    <property type="entry name" value="ER"/>
</dbReference>
<dbReference type="Pfam" id="PF00107">
    <property type="entry name" value="ADH_zinc_N"/>
    <property type="match status" value="1"/>
</dbReference>
<evidence type="ECO:0000256" key="12">
    <source>
        <dbReference type="ARBA" id="ARBA00041058"/>
    </source>
</evidence>
<dbReference type="InterPro" id="IPR011032">
    <property type="entry name" value="GroES-like_sf"/>
</dbReference>
<evidence type="ECO:0000256" key="6">
    <source>
        <dbReference type="ARBA" id="ARBA00022946"/>
    </source>
</evidence>
<dbReference type="GO" id="GO:0006633">
    <property type="term" value="P:fatty acid biosynthetic process"/>
    <property type="evidence" value="ECO:0007669"/>
    <property type="project" value="UniProtKB-KW"/>
</dbReference>
<comment type="subcellular location">
    <subcellularLocation>
        <location evidence="1">Mitochondrion</location>
    </subcellularLocation>
</comment>
<dbReference type="PANTHER" id="PTHR43981">
    <property type="entry name" value="ENOYL-[ACYL-CARRIER-PROTEIN] REDUCTASE, MITOCHONDRIAL"/>
    <property type="match status" value="1"/>
</dbReference>
<dbReference type="EMBL" id="OU900100">
    <property type="protein sequence ID" value="CAG9864105.1"/>
    <property type="molecule type" value="Genomic_DNA"/>
</dbReference>
<keyword evidence="18" id="KW-1185">Reference proteome</keyword>
<dbReference type="InterPro" id="IPR036291">
    <property type="entry name" value="NAD(P)-bd_dom_sf"/>
</dbReference>
<evidence type="ECO:0000256" key="5">
    <source>
        <dbReference type="ARBA" id="ARBA00022857"/>
    </source>
</evidence>
<evidence type="ECO:0000256" key="8">
    <source>
        <dbReference type="ARBA" id="ARBA00023098"/>
    </source>
</evidence>
<evidence type="ECO:0000256" key="4">
    <source>
        <dbReference type="ARBA" id="ARBA00022832"/>
    </source>
</evidence>
<evidence type="ECO:0000256" key="13">
    <source>
        <dbReference type="ARBA" id="ARBA00042123"/>
    </source>
</evidence>
<feature type="domain" description="Enoyl reductase (ER)" evidence="16">
    <location>
        <begin position="111"/>
        <end position="426"/>
    </location>
</feature>
<dbReference type="AlphaFoldDB" id="A0A9N9XT41"/>
<dbReference type="EC" id="1.3.1.104" evidence="11"/>
<dbReference type="FunFam" id="3.40.50.720:FF:000112">
    <property type="entry name" value="Enoyl-[acyl-carrier-protein] reductase 1, mitochondrial"/>
    <property type="match status" value="1"/>
</dbReference>
<comment type="similarity">
    <text evidence="2">Belongs to the zinc-containing alcohol dehydrogenase family. Quinone oxidoreductase subfamily.</text>
</comment>
<keyword evidence="9" id="KW-0496">Mitochondrion</keyword>
<evidence type="ECO:0000313" key="17">
    <source>
        <dbReference type="EMBL" id="CAG9864105.1"/>
    </source>
</evidence>
<keyword evidence="5" id="KW-0521">NADP</keyword>
<evidence type="ECO:0000256" key="11">
    <source>
        <dbReference type="ARBA" id="ARBA00038963"/>
    </source>
</evidence>
<dbReference type="SUPFAM" id="SSF51735">
    <property type="entry name" value="NAD(P)-binding Rossmann-fold domains"/>
    <property type="match status" value="1"/>
</dbReference>
<evidence type="ECO:0000259" key="16">
    <source>
        <dbReference type="SMART" id="SM00829"/>
    </source>
</evidence>
<keyword evidence="7" id="KW-0560">Oxidoreductase</keyword>
<evidence type="ECO:0000256" key="7">
    <source>
        <dbReference type="ARBA" id="ARBA00023002"/>
    </source>
</evidence>